<evidence type="ECO:0000313" key="2">
    <source>
        <dbReference type="Proteomes" id="UP000054270"/>
    </source>
</evidence>
<evidence type="ECO:0000313" key="1">
    <source>
        <dbReference type="EMBL" id="KJA16371.1"/>
    </source>
</evidence>
<proteinExistence type="predicted"/>
<protein>
    <submittedName>
        <fullName evidence="1">Uncharacterized protein</fullName>
    </submittedName>
</protein>
<keyword evidence="2" id="KW-1185">Reference proteome</keyword>
<dbReference type="AlphaFoldDB" id="A0A0D2NIC1"/>
<organism evidence="1 2">
    <name type="scientific">Hypholoma sublateritium (strain FD-334 SS-4)</name>
    <dbReference type="NCBI Taxonomy" id="945553"/>
    <lineage>
        <taxon>Eukaryota</taxon>
        <taxon>Fungi</taxon>
        <taxon>Dikarya</taxon>
        <taxon>Basidiomycota</taxon>
        <taxon>Agaricomycotina</taxon>
        <taxon>Agaricomycetes</taxon>
        <taxon>Agaricomycetidae</taxon>
        <taxon>Agaricales</taxon>
        <taxon>Agaricineae</taxon>
        <taxon>Strophariaceae</taxon>
        <taxon>Hypholoma</taxon>
    </lineage>
</organism>
<sequence>MLSSYALVGRLWRERINAQRFRTQWIFMSGHTTAKLQLLADICTTDIWAAHEGVARHVQALSLHRGSKPTRNPGTRLDKSSVRDAAIAAVLRSLFHDNPWRARGVPAVFSLQAGHLIMGIQWGLDFATLGPDIIAAIDDNCINIIINCCEDESFRQLMIMDEARQ</sequence>
<gene>
    <name evidence="1" type="ORF">HYPSUDRAFT_47392</name>
</gene>
<reference evidence="2" key="1">
    <citation type="submission" date="2014-04" db="EMBL/GenBank/DDBJ databases">
        <title>Evolutionary Origins and Diversification of the Mycorrhizal Mutualists.</title>
        <authorList>
            <consortium name="DOE Joint Genome Institute"/>
            <consortium name="Mycorrhizal Genomics Consortium"/>
            <person name="Kohler A."/>
            <person name="Kuo A."/>
            <person name="Nagy L.G."/>
            <person name="Floudas D."/>
            <person name="Copeland A."/>
            <person name="Barry K.W."/>
            <person name="Cichocki N."/>
            <person name="Veneault-Fourrey C."/>
            <person name="LaButti K."/>
            <person name="Lindquist E.A."/>
            <person name="Lipzen A."/>
            <person name="Lundell T."/>
            <person name="Morin E."/>
            <person name="Murat C."/>
            <person name="Riley R."/>
            <person name="Ohm R."/>
            <person name="Sun H."/>
            <person name="Tunlid A."/>
            <person name="Henrissat B."/>
            <person name="Grigoriev I.V."/>
            <person name="Hibbett D.S."/>
            <person name="Martin F."/>
        </authorList>
    </citation>
    <scope>NUCLEOTIDE SEQUENCE [LARGE SCALE GENOMIC DNA]</scope>
    <source>
        <strain evidence="2">FD-334 SS-4</strain>
    </source>
</reference>
<name>A0A0D2NIC1_HYPSF</name>
<dbReference type="EMBL" id="KN817622">
    <property type="protein sequence ID" value="KJA16371.1"/>
    <property type="molecule type" value="Genomic_DNA"/>
</dbReference>
<accession>A0A0D2NIC1</accession>
<dbReference type="Proteomes" id="UP000054270">
    <property type="component" value="Unassembled WGS sequence"/>
</dbReference>